<evidence type="ECO:0000256" key="3">
    <source>
        <dbReference type="ARBA" id="ARBA00022985"/>
    </source>
</evidence>
<dbReference type="NCBIfam" id="NF003952">
    <property type="entry name" value="PRK05450.1-5"/>
    <property type="match status" value="1"/>
</dbReference>
<dbReference type="PANTHER" id="PTHR42866:SF2">
    <property type="entry name" value="3-DEOXY-MANNO-OCTULOSONATE CYTIDYLYLTRANSFERASE, MITOCHONDRIAL"/>
    <property type="match status" value="1"/>
</dbReference>
<dbReference type="NCBIfam" id="NF009905">
    <property type="entry name" value="PRK13368.1"/>
    <property type="match status" value="1"/>
</dbReference>
<dbReference type="HAMAP" id="MF_00057">
    <property type="entry name" value="KdsB"/>
    <property type="match status" value="1"/>
</dbReference>
<keyword evidence="4" id="KW-0963">Cytoplasm</keyword>
<name>A0ABS3NJX2_9GAMM</name>
<evidence type="ECO:0000256" key="1">
    <source>
        <dbReference type="ARBA" id="ARBA00022679"/>
    </source>
</evidence>
<dbReference type="GO" id="GO:0008690">
    <property type="term" value="F:3-deoxy-manno-octulosonate cytidylyltransferase activity"/>
    <property type="evidence" value="ECO:0007669"/>
    <property type="project" value="UniProtKB-EC"/>
</dbReference>
<comment type="catalytic activity">
    <reaction evidence="4">
        <text>3-deoxy-alpha-D-manno-oct-2-ulosonate + CTP = CMP-3-deoxy-beta-D-manno-octulosonate + diphosphate</text>
        <dbReference type="Rhea" id="RHEA:23448"/>
        <dbReference type="ChEBI" id="CHEBI:33019"/>
        <dbReference type="ChEBI" id="CHEBI:37563"/>
        <dbReference type="ChEBI" id="CHEBI:85986"/>
        <dbReference type="ChEBI" id="CHEBI:85987"/>
        <dbReference type="EC" id="2.7.7.38"/>
    </reaction>
</comment>
<keyword evidence="3 4" id="KW-0448">Lipopolysaccharide biosynthesis</keyword>
<sequence length="275" mass="30166">MSIAALPKTHIVIPARFKSTRLPGKPLLNIHGKPMILWVADKAQAAHFADDMCIATDDERIAKVCVDAGYEVVMTSSDHASGTDRLAEVAAIKGWGDDDIIINMQGDEPLVPPLLLEQVKTLLVEDSESVMATLYEPIADYASFMRPSVVKVVSAAIDNKQRALYFSRAPIPCDRDVALAVAAGDINITALPAPKNAYRHLGLYAYRVKLLQRYVHWSQTPLEKLESLEQLRVLENGGHIAITEAAVHLPAGVDTQEDLDRLNAMTLSAFQDDMQ</sequence>
<dbReference type="Gene3D" id="3.90.550.10">
    <property type="entry name" value="Spore Coat Polysaccharide Biosynthesis Protein SpsA, Chain A"/>
    <property type="match status" value="1"/>
</dbReference>
<organism evidence="5 6">
    <name type="scientific">Psychrobacter coccoides</name>
    <dbReference type="NCBI Taxonomy" id="2818440"/>
    <lineage>
        <taxon>Bacteria</taxon>
        <taxon>Pseudomonadati</taxon>
        <taxon>Pseudomonadota</taxon>
        <taxon>Gammaproteobacteria</taxon>
        <taxon>Moraxellales</taxon>
        <taxon>Moraxellaceae</taxon>
        <taxon>Psychrobacter</taxon>
    </lineage>
</organism>
<keyword evidence="1 4" id="KW-0808">Transferase</keyword>
<evidence type="ECO:0000256" key="2">
    <source>
        <dbReference type="ARBA" id="ARBA00022695"/>
    </source>
</evidence>
<dbReference type="RefSeq" id="WP_207988645.1">
    <property type="nucleotide sequence ID" value="NZ_JAGBKM010000001.1"/>
</dbReference>
<dbReference type="NCBIfam" id="TIGR00466">
    <property type="entry name" value="kdsB"/>
    <property type="match status" value="1"/>
</dbReference>
<reference evidence="5 6" key="1">
    <citation type="submission" date="2021-03" db="EMBL/GenBank/DDBJ databases">
        <authorList>
            <person name="Shang D.-D."/>
            <person name="Du Z.-J."/>
            <person name="Chen G.-J."/>
        </authorList>
    </citation>
    <scope>NUCLEOTIDE SEQUENCE [LARGE SCALE GENOMIC DNA]</scope>
    <source>
        <strain evidence="5 6">F1192</strain>
    </source>
</reference>
<dbReference type="InterPro" id="IPR029044">
    <property type="entry name" value="Nucleotide-diphossugar_trans"/>
</dbReference>
<accession>A0ABS3NJX2</accession>
<evidence type="ECO:0000313" key="6">
    <source>
        <dbReference type="Proteomes" id="UP000664554"/>
    </source>
</evidence>
<protein>
    <recommendedName>
        <fullName evidence="4">3-deoxy-manno-octulosonate cytidylyltransferase</fullName>
        <ecNumber evidence="4">2.7.7.38</ecNumber>
    </recommendedName>
    <alternativeName>
        <fullName evidence="4">CMP-2-keto-3-deoxyoctulosonic acid synthase</fullName>
        <shortName evidence="4">CKS</shortName>
        <shortName evidence="4">CMP-KDO synthase</shortName>
    </alternativeName>
</protein>
<dbReference type="PANTHER" id="PTHR42866">
    <property type="entry name" value="3-DEOXY-MANNO-OCTULOSONATE CYTIDYLYLTRANSFERASE"/>
    <property type="match status" value="1"/>
</dbReference>
<dbReference type="InterPro" id="IPR003329">
    <property type="entry name" value="Cytidylyl_trans"/>
</dbReference>
<dbReference type="SUPFAM" id="SSF53448">
    <property type="entry name" value="Nucleotide-diphospho-sugar transferases"/>
    <property type="match status" value="1"/>
</dbReference>
<proteinExistence type="inferred from homology"/>
<dbReference type="EMBL" id="JAGBKM010000001">
    <property type="protein sequence ID" value="MBO1529702.1"/>
    <property type="molecule type" value="Genomic_DNA"/>
</dbReference>
<comment type="pathway">
    <text evidence="4">Nucleotide-sugar biosynthesis; CMP-3-deoxy-D-manno-octulosonate biosynthesis; CMP-3-deoxy-D-manno-octulosonate from 3-deoxy-D-manno-octulosonate and CTP: step 1/1.</text>
</comment>
<gene>
    <name evidence="4 5" type="primary">kdsB</name>
    <name evidence="5" type="ORF">J3492_00550</name>
</gene>
<dbReference type="Pfam" id="PF02348">
    <property type="entry name" value="CTP_transf_3"/>
    <property type="match status" value="1"/>
</dbReference>
<dbReference type="InterPro" id="IPR004528">
    <property type="entry name" value="KdsB"/>
</dbReference>
<comment type="function">
    <text evidence="4">Activates KDO (a required 8-carbon sugar) for incorporation into bacterial lipopolysaccharide in Gram-negative bacteria.</text>
</comment>
<comment type="subcellular location">
    <subcellularLocation>
        <location evidence="4">Cytoplasm</location>
    </subcellularLocation>
</comment>
<comment type="similarity">
    <text evidence="4">Belongs to the KdsB family.</text>
</comment>
<evidence type="ECO:0000256" key="4">
    <source>
        <dbReference type="HAMAP-Rule" id="MF_00057"/>
    </source>
</evidence>
<dbReference type="CDD" id="cd02517">
    <property type="entry name" value="CMP-KDO-Synthetase"/>
    <property type="match status" value="1"/>
</dbReference>
<dbReference type="EC" id="2.7.7.38" evidence="4"/>
<dbReference type="NCBIfam" id="NF003950">
    <property type="entry name" value="PRK05450.1-3"/>
    <property type="match status" value="1"/>
</dbReference>
<comment type="caution">
    <text evidence="5">The sequence shown here is derived from an EMBL/GenBank/DDBJ whole genome shotgun (WGS) entry which is preliminary data.</text>
</comment>
<dbReference type="Proteomes" id="UP000664554">
    <property type="component" value="Unassembled WGS sequence"/>
</dbReference>
<keyword evidence="6" id="KW-1185">Reference proteome</keyword>
<evidence type="ECO:0000313" key="5">
    <source>
        <dbReference type="EMBL" id="MBO1529702.1"/>
    </source>
</evidence>
<keyword evidence="2 4" id="KW-0548">Nucleotidyltransferase</keyword>